<keyword evidence="8" id="KW-1185">Reference proteome</keyword>
<dbReference type="RefSeq" id="WP_183528050.1">
    <property type="nucleotide sequence ID" value="NZ_JACIJM010000004.1"/>
</dbReference>
<evidence type="ECO:0000256" key="2">
    <source>
        <dbReference type="ARBA" id="ARBA00022475"/>
    </source>
</evidence>
<dbReference type="GO" id="GO:0005886">
    <property type="term" value="C:plasma membrane"/>
    <property type="evidence" value="ECO:0007669"/>
    <property type="project" value="UniProtKB-SubCell"/>
</dbReference>
<name>A0A7W9BKI6_9RHOB</name>
<sequence length="295" mass="32547">MELRPATTADWLTDRVLRGMLGTVMRLPYEKRVRTMGRIVANGIGPISGYRKRAETNLAMVYPDQTPEDRRAMATAVCDNFGRTLIENYSWREFGPRLAETAPTGDGLNALENARATNKPVIFVTGHIGNHEAPRHVLTQTGLTIGGLYRPMANPHFNAHYAKTMSSWGGPVFAQGRQGTIGFAKHLKSGGMATLLFDVANSGGINIPFMGHAARTATSAADLALRFNAEVIPYFGIRKPDGFGFDVHVEAPIAPDTPDAMMAEMTKRLEARITATPSQWFWVHRRWKQPKTPKS</sequence>
<dbReference type="CDD" id="cd07984">
    <property type="entry name" value="LPLAT_LABLAT-like"/>
    <property type="match status" value="1"/>
</dbReference>
<dbReference type="PANTHER" id="PTHR30606:SF10">
    <property type="entry name" value="PHOSPHATIDYLINOSITOL MANNOSIDE ACYLTRANSFERASE"/>
    <property type="match status" value="1"/>
</dbReference>
<gene>
    <name evidence="7" type="ORF">FHS72_001729</name>
</gene>
<accession>A0A7W9BKI6</accession>
<dbReference type="InterPro" id="IPR004960">
    <property type="entry name" value="LipA_acyltrans"/>
</dbReference>
<dbReference type="Pfam" id="PF03279">
    <property type="entry name" value="Lip_A_acyltrans"/>
    <property type="match status" value="1"/>
</dbReference>
<evidence type="ECO:0000256" key="6">
    <source>
        <dbReference type="ARBA" id="ARBA00023315"/>
    </source>
</evidence>
<keyword evidence="2" id="KW-1003">Cell membrane</keyword>
<protein>
    <submittedName>
        <fullName evidence="7">KDO2-lipid IV(A) lauroyltransferase</fullName>
        <ecNumber evidence="7">2.3.1.241</ecNumber>
    </submittedName>
</protein>
<reference evidence="7 8" key="1">
    <citation type="submission" date="2020-08" db="EMBL/GenBank/DDBJ databases">
        <title>Genomic Encyclopedia of Type Strains, Phase IV (KMG-IV): sequencing the most valuable type-strain genomes for metagenomic binning, comparative biology and taxonomic classification.</title>
        <authorList>
            <person name="Goeker M."/>
        </authorList>
    </citation>
    <scope>NUCLEOTIDE SEQUENCE [LARGE SCALE GENOMIC DNA]</scope>
    <source>
        <strain evidence="7 8">DSM 101064</strain>
    </source>
</reference>
<dbReference type="EMBL" id="JACIJM010000004">
    <property type="protein sequence ID" value="MBB5722105.1"/>
    <property type="molecule type" value="Genomic_DNA"/>
</dbReference>
<proteinExistence type="predicted"/>
<keyword evidence="4 7" id="KW-0808">Transferase</keyword>
<organism evidence="7 8">
    <name type="scientific">Yoonia ponticola</name>
    <dbReference type="NCBI Taxonomy" id="1524255"/>
    <lineage>
        <taxon>Bacteria</taxon>
        <taxon>Pseudomonadati</taxon>
        <taxon>Pseudomonadota</taxon>
        <taxon>Alphaproteobacteria</taxon>
        <taxon>Rhodobacterales</taxon>
        <taxon>Paracoccaceae</taxon>
        <taxon>Yoonia</taxon>
    </lineage>
</organism>
<evidence type="ECO:0000256" key="5">
    <source>
        <dbReference type="ARBA" id="ARBA00023136"/>
    </source>
</evidence>
<comment type="caution">
    <text evidence="7">The sequence shown here is derived from an EMBL/GenBank/DDBJ whole genome shotgun (WGS) entry which is preliminary data.</text>
</comment>
<comment type="subcellular location">
    <subcellularLocation>
        <location evidence="1">Cell inner membrane</location>
    </subcellularLocation>
</comment>
<dbReference type="PANTHER" id="PTHR30606">
    <property type="entry name" value="LIPID A BIOSYNTHESIS LAUROYL ACYLTRANSFERASE"/>
    <property type="match status" value="1"/>
</dbReference>
<keyword evidence="6 7" id="KW-0012">Acyltransferase</keyword>
<dbReference type="EC" id="2.3.1.241" evidence="7"/>
<evidence type="ECO:0000256" key="1">
    <source>
        <dbReference type="ARBA" id="ARBA00004533"/>
    </source>
</evidence>
<dbReference type="GO" id="GO:0009247">
    <property type="term" value="P:glycolipid biosynthetic process"/>
    <property type="evidence" value="ECO:0007669"/>
    <property type="project" value="UniProtKB-ARBA"/>
</dbReference>
<keyword evidence="3" id="KW-0997">Cell inner membrane</keyword>
<evidence type="ECO:0000313" key="7">
    <source>
        <dbReference type="EMBL" id="MBB5722105.1"/>
    </source>
</evidence>
<dbReference type="Proteomes" id="UP000535415">
    <property type="component" value="Unassembled WGS sequence"/>
</dbReference>
<evidence type="ECO:0000256" key="4">
    <source>
        <dbReference type="ARBA" id="ARBA00022679"/>
    </source>
</evidence>
<evidence type="ECO:0000313" key="8">
    <source>
        <dbReference type="Proteomes" id="UP000535415"/>
    </source>
</evidence>
<keyword evidence="5" id="KW-0472">Membrane</keyword>
<evidence type="ECO:0000256" key="3">
    <source>
        <dbReference type="ARBA" id="ARBA00022519"/>
    </source>
</evidence>
<dbReference type="AlphaFoldDB" id="A0A7W9BKI6"/>
<dbReference type="GO" id="GO:0008913">
    <property type="term" value="F:Kdo2-lipid IVA acyltransferase activity"/>
    <property type="evidence" value="ECO:0007669"/>
    <property type="project" value="UniProtKB-EC"/>
</dbReference>